<dbReference type="Gene3D" id="3.30.230.10">
    <property type="match status" value="1"/>
</dbReference>
<protein>
    <recommendedName>
        <fullName evidence="2">diphosphomevalonate decarboxylase</fullName>
        <ecNumber evidence="2">4.1.1.33</ecNumber>
    </recommendedName>
</protein>
<dbReference type="NCBIfam" id="TIGR01240">
    <property type="entry name" value="mevDPdecarb"/>
    <property type="match status" value="1"/>
</dbReference>
<dbReference type="InterPro" id="IPR041431">
    <property type="entry name" value="Mvd1_C"/>
</dbReference>
<dbReference type="InterPro" id="IPR014721">
    <property type="entry name" value="Ribsml_uS5_D2-typ_fold_subgr"/>
</dbReference>
<name>A0A1F7IN59_9BACT</name>
<evidence type="ECO:0000259" key="8">
    <source>
        <dbReference type="Pfam" id="PF18376"/>
    </source>
</evidence>
<dbReference type="PANTHER" id="PTHR10977">
    <property type="entry name" value="DIPHOSPHOMEVALONATE DECARBOXYLASE"/>
    <property type="match status" value="1"/>
</dbReference>
<proteinExistence type="inferred from homology"/>
<dbReference type="SUPFAM" id="SSF55060">
    <property type="entry name" value="GHMP Kinase, C-terminal domain"/>
    <property type="match status" value="1"/>
</dbReference>
<dbReference type="GO" id="GO:0019287">
    <property type="term" value="P:isopentenyl diphosphate biosynthetic process, mevalonate pathway"/>
    <property type="evidence" value="ECO:0007669"/>
    <property type="project" value="InterPro"/>
</dbReference>
<keyword evidence="3" id="KW-0444">Lipid biosynthesis</keyword>
<evidence type="ECO:0000313" key="11">
    <source>
        <dbReference type="Proteomes" id="UP000178040"/>
    </source>
</evidence>
<evidence type="ECO:0000256" key="3">
    <source>
        <dbReference type="ARBA" id="ARBA00022516"/>
    </source>
</evidence>
<dbReference type="GO" id="GO:0005524">
    <property type="term" value="F:ATP binding"/>
    <property type="evidence" value="ECO:0007669"/>
    <property type="project" value="UniProtKB-KW"/>
</dbReference>
<dbReference type="InterPro" id="IPR053859">
    <property type="entry name" value="MVD-like_N"/>
</dbReference>
<feature type="domain" description="Diphosphomevalonate decarboxylase-like N-terminal" evidence="9">
    <location>
        <begin position="7"/>
        <end position="163"/>
    </location>
</feature>
<dbReference type="Pfam" id="PF22700">
    <property type="entry name" value="MVD-like_N"/>
    <property type="match status" value="1"/>
</dbReference>
<gene>
    <name evidence="10" type="ORF">A3B40_05205</name>
</gene>
<comment type="similarity">
    <text evidence="1">Belongs to the diphosphomevalonate decarboxylase family.</text>
</comment>
<dbReference type="InterPro" id="IPR005935">
    <property type="entry name" value="Mev_decarb"/>
</dbReference>
<organism evidence="10 11">
    <name type="scientific">Candidatus Roizmanbacteria bacterium RIFCSPLOWO2_01_FULL_37_16</name>
    <dbReference type="NCBI Taxonomy" id="1802058"/>
    <lineage>
        <taxon>Bacteria</taxon>
        <taxon>Candidatus Roizmaniibacteriota</taxon>
    </lineage>
</organism>
<dbReference type="InterPro" id="IPR020568">
    <property type="entry name" value="Ribosomal_Su5_D2-typ_SF"/>
</dbReference>
<keyword evidence="6" id="KW-0443">Lipid metabolism</keyword>
<dbReference type="FunFam" id="3.30.230.10:FF:000072">
    <property type="entry name" value="Diphosphomevalonate decarboxylase"/>
    <property type="match status" value="1"/>
</dbReference>
<evidence type="ECO:0000313" key="10">
    <source>
        <dbReference type="EMBL" id="OGK44814.1"/>
    </source>
</evidence>
<accession>A0A1F7IN59</accession>
<dbReference type="GO" id="GO:0005829">
    <property type="term" value="C:cytosol"/>
    <property type="evidence" value="ECO:0007669"/>
    <property type="project" value="InterPro"/>
</dbReference>
<dbReference type="EMBL" id="MGAI01000021">
    <property type="protein sequence ID" value="OGK44814.1"/>
    <property type="molecule type" value="Genomic_DNA"/>
</dbReference>
<dbReference type="Gene3D" id="3.30.70.890">
    <property type="entry name" value="GHMP kinase, C-terminal domain"/>
    <property type="match status" value="1"/>
</dbReference>
<evidence type="ECO:0000256" key="1">
    <source>
        <dbReference type="ARBA" id="ARBA00008831"/>
    </source>
</evidence>
<feature type="domain" description="Mvd1 C-terminal" evidence="8">
    <location>
        <begin position="176"/>
        <end position="303"/>
    </location>
</feature>
<dbReference type="PANTHER" id="PTHR10977:SF3">
    <property type="entry name" value="DIPHOSPHOMEVALONATE DECARBOXYLASE"/>
    <property type="match status" value="1"/>
</dbReference>
<comment type="caution">
    <text evidence="10">The sequence shown here is derived from an EMBL/GenBank/DDBJ whole genome shotgun (WGS) entry which is preliminary data.</text>
</comment>
<evidence type="ECO:0000259" key="9">
    <source>
        <dbReference type="Pfam" id="PF22700"/>
    </source>
</evidence>
<sequence length="326" mass="36378">MKATAVAPSNIAFIKYWGKKNERLRLPSNGSISVNLNNLFTTTTVEFSRGLIKDEVVYNNELIFEGRTYGRVTAHLDRIRKLAKIDFNAKTVTKTNFPSSAGLASSASGYAAFTVAASTAAGLELSEKELSVLARLASGSACRSIPNGYVEWLEGSSNESSYALSIFPPNYWKISVVVVIVGREKKLISSTQGHRIVEESPFFLSRLNTITKKLVNLKKFIKVRNFSAFGQLVEKEALELHALTLTSDPPIIYWEPETVRIMKLIHSWRKNQLEAYFTIDAGPNLFLITEKKNLNKLLGELKANRVSDFIVNEPSIGTRLISEHLF</sequence>
<evidence type="ECO:0000256" key="4">
    <source>
        <dbReference type="ARBA" id="ARBA00022741"/>
    </source>
</evidence>
<dbReference type="InterPro" id="IPR029765">
    <property type="entry name" value="Mev_diP_decarb"/>
</dbReference>
<keyword evidence="4" id="KW-0547">Nucleotide-binding</keyword>
<dbReference type="Pfam" id="PF18376">
    <property type="entry name" value="MDD_C"/>
    <property type="match status" value="1"/>
</dbReference>
<dbReference type="Proteomes" id="UP000178040">
    <property type="component" value="Unassembled WGS sequence"/>
</dbReference>
<dbReference type="SUPFAM" id="SSF54211">
    <property type="entry name" value="Ribosomal protein S5 domain 2-like"/>
    <property type="match status" value="1"/>
</dbReference>
<keyword evidence="5" id="KW-0067">ATP-binding</keyword>
<dbReference type="AlphaFoldDB" id="A0A1F7IN59"/>
<dbReference type="GO" id="GO:0004163">
    <property type="term" value="F:diphosphomevalonate decarboxylase activity"/>
    <property type="evidence" value="ECO:0007669"/>
    <property type="project" value="UniProtKB-EC"/>
</dbReference>
<dbReference type="InterPro" id="IPR036554">
    <property type="entry name" value="GHMP_kinase_C_sf"/>
</dbReference>
<evidence type="ECO:0000256" key="5">
    <source>
        <dbReference type="ARBA" id="ARBA00022840"/>
    </source>
</evidence>
<reference evidence="10 11" key="1">
    <citation type="journal article" date="2016" name="Nat. Commun.">
        <title>Thousands of microbial genomes shed light on interconnected biogeochemical processes in an aquifer system.</title>
        <authorList>
            <person name="Anantharaman K."/>
            <person name="Brown C.T."/>
            <person name="Hug L.A."/>
            <person name="Sharon I."/>
            <person name="Castelle C.J."/>
            <person name="Probst A.J."/>
            <person name="Thomas B.C."/>
            <person name="Singh A."/>
            <person name="Wilkins M.J."/>
            <person name="Karaoz U."/>
            <person name="Brodie E.L."/>
            <person name="Williams K.H."/>
            <person name="Hubbard S.S."/>
            <person name="Banfield J.F."/>
        </authorList>
    </citation>
    <scope>NUCLEOTIDE SEQUENCE [LARGE SCALE GENOMIC DNA]</scope>
</reference>
<dbReference type="PIRSF" id="PIRSF015950">
    <property type="entry name" value="Mev_P_decrbx"/>
    <property type="match status" value="1"/>
</dbReference>
<dbReference type="EC" id="4.1.1.33" evidence="2"/>
<evidence type="ECO:0000256" key="7">
    <source>
        <dbReference type="ARBA" id="ARBA00023239"/>
    </source>
</evidence>
<evidence type="ECO:0000256" key="2">
    <source>
        <dbReference type="ARBA" id="ARBA00012296"/>
    </source>
</evidence>
<evidence type="ECO:0000256" key="6">
    <source>
        <dbReference type="ARBA" id="ARBA00023098"/>
    </source>
</evidence>
<keyword evidence="7" id="KW-0456">Lyase</keyword>